<proteinExistence type="predicted"/>
<keyword evidence="1" id="KW-0677">Repeat</keyword>
<dbReference type="Pfam" id="PF17170">
    <property type="entry name" value="DUF5128"/>
    <property type="match status" value="1"/>
</dbReference>
<dbReference type="InterPro" id="IPR011042">
    <property type="entry name" value="6-blade_b-propeller_TolB-like"/>
</dbReference>
<sequence>MNAPFGISICHDKVYITQCSAHSLNVYSTDGGYINSVGTRGENELEFLFPTGVDVSNSFHRIYICDNNNNRVQCFNLNLTFNSYISEVFKPIDIKLTSQDIFIMTQRSSIRIYDYSHILTRVLIDQMDESYHFCLDGRYNILLIEYTNNCVIILSNSGDQLHKFGKTGEGINEFISPAGIVTDTKNRIIVVSQNRDYCIQMF</sequence>
<dbReference type="GO" id="GO:0008270">
    <property type="term" value="F:zinc ion binding"/>
    <property type="evidence" value="ECO:0007669"/>
    <property type="project" value="UniProtKB-KW"/>
</dbReference>
<feature type="repeat" description="NHL" evidence="2">
    <location>
        <begin position="34"/>
        <end position="78"/>
    </location>
</feature>
<dbReference type="GO" id="GO:0061630">
    <property type="term" value="F:ubiquitin protein ligase activity"/>
    <property type="evidence" value="ECO:0007669"/>
    <property type="project" value="TreeGrafter"/>
</dbReference>
<dbReference type="Gene3D" id="2.120.10.30">
    <property type="entry name" value="TolB, C-terminal domain"/>
    <property type="match status" value="1"/>
</dbReference>
<organism evidence="3 4">
    <name type="scientific">Oopsacas minuta</name>
    <dbReference type="NCBI Taxonomy" id="111878"/>
    <lineage>
        <taxon>Eukaryota</taxon>
        <taxon>Metazoa</taxon>
        <taxon>Porifera</taxon>
        <taxon>Hexactinellida</taxon>
        <taxon>Hexasterophora</taxon>
        <taxon>Lyssacinosida</taxon>
        <taxon>Leucopsacidae</taxon>
        <taxon>Oopsacas</taxon>
    </lineage>
</organism>
<keyword evidence="4" id="KW-1185">Reference proteome</keyword>
<dbReference type="AlphaFoldDB" id="A0AAV7JP82"/>
<evidence type="ECO:0000313" key="3">
    <source>
        <dbReference type="EMBL" id="KAI6650700.1"/>
    </source>
</evidence>
<dbReference type="InterPro" id="IPR050952">
    <property type="entry name" value="TRIM-NHL_E3_ligases"/>
</dbReference>
<name>A0AAV7JP82_9METZ</name>
<accession>A0AAV7JP82</accession>
<dbReference type="Proteomes" id="UP001165289">
    <property type="component" value="Unassembled WGS sequence"/>
</dbReference>
<comment type="caution">
    <text evidence="3">The sequence shown here is derived from an EMBL/GenBank/DDBJ whole genome shotgun (WGS) entry which is preliminary data.</text>
</comment>
<dbReference type="SUPFAM" id="SSF63825">
    <property type="entry name" value="YWTD domain"/>
    <property type="match status" value="1"/>
</dbReference>
<reference evidence="3 4" key="1">
    <citation type="journal article" date="2023" name="BMC Biol.">
        <title>The compact genome of the sponge Oopsacas minuta (Hexactinellida) is lacking key metazoan core genes.</title>
        <authorList>
            <person name="Santini S."/>
            <person name="Schenkelaars Q."/>
            <person name="Jourda C."/>
            <person name="Duchesne M."/>
            <person name="Belahbib H."/>
            <person name="Rocher C."/>
            <person name="Selva M."/>
            <person name="Riesgo A."/>
            <person name="Vervoort M."/>
            <person name="Leys S.P."/>
            <person name="Kodjabachian L."/>
            <person name="Le Bivic A."/>
            <person name="Borchiellini C."/>
            <person name="Claverie J.M."/>
            <person name="Renard E."/>
        </authorList>
    </citation>
    <scope>NUCLEOTIDE SEQUENCE [LARGE SCALE GENOMIC DNA]</scope>
    <source>
        <strain evidence="3">SPO-2</strain>
    </source>
</reference>
<dbReference type="GO" id="GO:0000209">
    <property type="term" value="P:protein polyubiquitination"/>
    <property type="evidence" value="ECO:0007669"/>
    <property type="project" value="TreeGrafter"/>
</dbReference>
<dbReference type="EMBL" id="JAKMXF010000310">
    <property type="protein sequence ID" value="KAI6650700.1"/>
    <property type="molecule type" value="Genomic_DNA"/>
</dbReference>
<dbReference type="PANTHER" id="PTHR24104">
    <property type="entry name" value="E3 UBIQUITIN-PROTEIN LIGASE NHLRC1-RELATED"/>
    <property type="match status" value="1"/>
</dbReference>
<dbReference type="PANTHER" id="PTHR24104:SF25">
    <property type="entry name" value="PROTEIN LIN-41"/>
    <property type="match status" value="1"/>
</dbReference>
<evidence type="ECO:0000313" key="4">
    <source>
        <dbReference type="Proteomes" id="UP001165289"/>
    </source>
</evidence>
<gene>
    <name evidence="3" type="ORF">LOD99_7751</name>
</gene>
<evidence type="ECO:0000256" key="2">
    <source>
        <dbReference type="PROSITE-ProRule" id="PRU00504"/>
    </source>
</evidence>
<evidence type="ECO:0000256" key="1">
    <source>
        <dbReference type="ARBA" id="ARBA00022737"/>
    </source>
</evidence>
<dbReference type="InterPro" id="IPR001258">
    <property type="entry name" value="NHL_repeat"/>
</dbReference>
<protein>
    <submittedName>
        <fullName evidence="3">PEP-CTERM domain protein</fullName>
    </submittedName>
</protein>
<dbReference type="GO" id="GO:0043161">
    <property type="term" value="P:proteasome-mediated ubiquitin-dependent protein catabolic process"/>
    <property type="evidence" value="ECO:0007669"/>
    <property type="project" value="TreeGrafter"/>
</dbReference>
<dbReference type="PROSITE" id="PS51125">
    <property type="entry name" value="NHL"/>
    <property type="match status" value="1"/>
</dbReference>